<keyword evidence="2" id="KW-1185">Reference proteome</keyword>
<dbReference type="Pfam" id="PF06262">
    <property type="entry name" value="Zincin_1"/>
    <property type="match status" value="1"/>
</dbReference>
<dbReference type="Proteomes" id="UP000703038">
    <property type="component" value="Unassembled WGS sequence"/>
</dbReference>
<dbReference type="EMBL" id="JAFBBK010000001">
    <property type="protein sequence ID" value="MBM7416771.1"/>
    <property type="molecule type" value="Genomic_DNA"/>
</dbReference>
<reference evidence="1 2" key="1">
    <citation type="submission" date="2021-01" db="EMBL/GenBank/DDBJ databases">
        <title>Genomics of switchgrass bacterial isolates.</title>
        <authorList>
            <person name="Shade A."/>
        </authorList>
    </citation>
    <scope>NUCLEOTIDE SEQUENCE [LARGE SCALE GENOMIC DNA]</scope>
    <source>
        <strain evidence="1 2">PvP111</strain>
    </source>
</reference>
<evidence type="ECO:0000313" key="1">
    <source>
        <dbReference type="EMBL" id="MBM7416771.1"/>
    </source>
</evidence>
<dbReference type="CDD" id="cd12952">
    <property type="entry name" value="MMP_ACEL2062"/>
    <property type="match status" value="1"/>
</dbReference>
<proteinExistence type="predicted"/>
<evidence type="ECO:0000313" key="2">
    <source>
        <dbReference type="Proteomes" id="UP000703038"/>
    </source>
</evidence>
<accession>A0ABS2KXW2</accession>
<dbReference type="SUPFAM" id="SSF55486">
    <property type="entry name" value="Metalloproteases ('zincins'), catalytic domain"/>
    <property type="match status" value="1"/>
</dbReference>
<comment type="caution">
    <text evidence="1">The sequence shown here is derived from an EMBL/GenBank/DDBJ whole genome shotgun (WGS) entry which is preliminary data.</text>
</comment>
<dbReference type="InterPro" id="IPR038555">
    <property type="entry name" value="Zincin_1_sf"/>
</dbReference>
<dbReference type="Gene3D" id="3.30.2010.20">
    <property type="match status" value="1"/>
</dbReference>
<sequence length="114" mass="12723">MSVSMSEAEFENAVGDALDTLPDELAAYMNNVVVLVEDEHPTEDLLGLYEGVALTERFEYSGHLPDVITIYRLPILDIARDEDDARREIAVTVAHEIGHHFGIDDDRLHELGFG</sequence>
<dbReference type="InterPro" id="IPR010428">
    <property type="entry name" value="Zincin_1"/>
</dbReference>
<name>A0ABS2KXW2_9NOCA</name>
<protein>
    <submittedName>
        <fullName evidence="1">Zn-dependent protease with MMP-like domain</fullName>
    </submittedName>
</protein>
<organism evidence="1 2">
    <name type="scientific">Rhodococcoides corynebacterioides</name>
    <dbReference type="NCBI Taxonomy" id="53972"/>
    <lineage>
        <taxon>Bacteria</taxon>
        <taxon>Bacillati</taxon>
        <taxon>Actinomycetota</taxon>
        <taxon>Actinomycetes</taxon>
        <taxon>Mycobacteriales</taxon>
        <taxon>Nocardiaceae</taxon>
        <taxon>Rhodococcoides</taxon>
    </lineage>
</organism>
<gene>
    <name evidence="1" type="ORF">JOE42_003504</name>
</gene>